<feature type="binding site" evidence="13">
    <location>
        <position position="85"/>
    </location>
    <ligand>
        <name>a menaquinol</name>
        <dbReference type="ChEBI" id="CHEBI:18151"/>
    </ligand>
</feature>
<proteinExistence type="inferred from homology"/>
<dbReference type="GO" id="GO:0020037">
    <property type="term" value="F:heme binding"/>
    <property type="evidence" value="ECO:0007669"/>
    <property type="project" value="InterPro"/>
</dbReference>
<evidence type="ECO:0000256" key="1">
    <source>
        <dbReference type="ARBA" id="ARBA00004162"/>
    </source>
</evidence>
<feature type="binding site" evidence="13">
    <location>
        <position position="67"/>
    </location>
    <ligand>
        <name>a menaquinol</name>
        <dbReference type="ChEBI" id="CHEBI:18151"/>
    </ligand>
</feature>
<dbReference type="PIRSF" id="PIRSF000013">
    <property type="entry name" value="4_hem_cytochrm_NapC"/>
    <property type="match status" value="1"/>
</dbReference>
<evidence type="ECO:0000256" key="3">
    <source>
        <dbReference type="ARBA" id="ARBA00022448"/>
    </source>
</evidence>
<evidence type="ECO:0000256" key="11">
    <source>
        <dbReference type="ARBA" id="ARBA00023136"/>
    </source>
</evidence>
<keyword evidence="11" id="KW-0472">Membrane</keyword>
<keyword evidence="3 12" id="KW-0813">Transport</keyword>
<evidence type="ECO:0000256" key="4">
    <source>
        <dbReference type="ARBA" id="ARBA00022475"/>
    </source>
</evidence>
<evidence type="ECO:0000313" key="17">
    <source>
        <dbReference type="Proteomes" id="UP000014977"/>
    </source>
</evidence>
<dbReference type="GO" id="GO:0009055">
    <property type="term" value="F:electron transfer activity"/>
    <property type="evidence" value="ECO:0007669"/>
    <property type="project" value="TreeGrafter"/>
</dbReference>
<feature type="binding site" description="covalent" evidence="13">
    <location>
        <position position="41"/>
    </location>
    <ligand>
        <name>heme</name>
        <dbReference type="ChEBI" id="CHEBI:30413"/>
        <label>1</label>
    </ligand>
</feature>
<evidence type="ECO:0000256" key="12">
    <source>
        <dbReference type="PIRNR" id="PIRNR000013"/>
    </source>
</evidence>
<evidence type="ECO:0000256" key="8">
    <source>
        <dbReference type="ARBA" id="ARBA00022982"/>
    </source>
</evidence>
<dbReference type="GO" id="GO:0019333">
    <property type="term" value="P:denitrification pathway"/>
    <property type="evidence" value="ECO:0007669"/>
    <property type="project" value="InterPro"/>
</dbReference>
<evidence type="ECO:0000256" key="7">
    <source>
        <dbReference type="ARBA" id="ARBA00022723"/>
    </source>
</evidence>
<keyword evidence="5 12" id="KW-0349">Heme</keyword>
<keyword evidence="10 12" id="KW-0408">Iron</keyword>
<comment type="similarity">
    <text evidence="2">Belongs to the NapC/NirT/NrfH family.</text>
</comment>
<gene>
    <name evidence="16" type="ORF">dsmv_0106</name>
</gene>
<keyword evidence="17" id="KW-1185">Reference proteome</keyword>
<dbReference type="GO" id="GO:0046872">
    <property type="term" value="F:metal ion binding"/>
    <property type="evidence" value="ECO:0007669"/>
    <property type="project" value="UniProtKB-KW"/>
</dbReference>
<keyword evidence="7 12" id="KW-0479">Metal-binding</keyword>
<comment type="subcellular location">
    <subcellularLocation>
        <location evidence="1">Cell membrane</location>
        <topology evidence="1">Single-pass membrane protein</topology>
    </subcellularLocation>
</comment>
<evidence type="ECO:0000256" key="2">
    <source>
        <dbReference type="ARBA" id="ARBA00007395"/>
    </source>
</evidence>
<sequence length="187" mass="21316">MKKFIISAILVGVGIAIAFPLFSITYYTMVRTSTPEFCASCHEIKPAVTAWRSSTHTNNAAGVVVDCMDCHLPAPQDTFNFFFSKTYHGIKDVAAHFLQDEYDREKAREAAYAAFDNDQCQKCHRNLLYMPTQRGAMLAHRSVVHARPGYEKKCVDCHYDLVHTERGVIMFRQSRIIPYQAKGMRQL</sequence>
<dbReference type="SUPFAM" id="SSF48695">
    <property type="entry name" value="Multiheme cytochromes"/>
    <property type="match status" value="1"/>
</dbReference>
<keyword evidence="9" id="KW-1133">Transmembrane helix</keyword>
<dbReference type="Gene3D" id="1.10.3820.10">
    <property type="entry name" value="Di-heme elbow motif domain"/>
    <property type="match status" value="1"/>
</dbReference>
<dbReference type="InterPro" id="IPR038266">
    <property type="entry name" value="NapC/NirT_cytc_sf"/>
</dbReference>
<keyword evidence="4" id="KW-1003">Cell membrane</keyword>
<reference evidence="16 17" key="1">
    <citation type="journal article" date="2013" name="Genome Announc.">
        <title>Draft genome sequences for three mercury-methylating, sulfate-reducing bacteria.</title>
        <authorList>
            <person name="Brown S.D."/>
            <person name="Hurt R.A.Jr."/>
            <person name="Gilmour C.C."/>
            <person name="Elias D.A."/>
        </authorList>
    </citation>
    <scope>NUCLEOTIDE SEQUENCE [LARGE SCALE GENOMIC DNA]</scope>
    <source>
        <strain evidence="16 17">DSM 2059</strain>
    </source>
</reference>
<evidence type="ECO:0000256" key="10">
    <source>
        <dbReference type="ARBA" id="ARBA00023004"/>
    </source>
</evidence>
<protein>
    <recommendedName>
        <fullName evidence="12">Cytochrome c-type protein</fullName>
    </recommendedName>
</protein>
<evidence type="ECO:0000313" key="16">
    <source>
        <dbReference type="EMBL" id="EPR41806.1"/>
    </source>
</evidence>
<dbReference type="GO" id="GO:0009061">
    <property type="term" value="P:anaerobic respiration"/>
    <property type="evidence" value="ECO:0007669"/>
    <property type="project" value="TreeGrafter"/>
</dbReference>
<dbReference type="OrthoDB" id="9782159at2"/>
<dbReference type="InterPro" id="IPR051174">
    <property type="entry name" value="Cytochrome_c-type_ET"/>
</dbReference>
<dbReference type="GO" id="GO:0005886">
    <property type="term" value="C:plasma membrane"/>
    <property type="evidence" value="ECO:0007669"/>
    <property type="project" value="UniProtKB-SubCell"/>
</dbReference>
<evidence type="ECO:0000256" key="13">
    <source>
        <dbReference type="PIRSR" id="PIRSR000013-1"/>
    </source>
</evidence>
<feature type="binding site" description="axial binding residue" evidence="14">
    <location>
        <position position="71"/>
    </location>
    <ligand>
        <name>heme</name>
        <dbReference type="ChEBI" id="CHEBI:30413"/>
        <label>2</label>
    </ligand>
    <ligandPart>
        <name>Fe</name>
        <dbReference type="ChEBI" id="CHEBI:18248"/>
    </ligandPart>
</feature>
<feature type="binding site" description="covalent" evidence="13">
    <location>
        <position position="70"/>
    </location>
    <ligand>
        <name>heme</name>
        <dbReference type="ChEBI" id="CHEBI:30413"/>
        <label>2</label>
    </ligand>
</feature>
<accession>S7TXL5</accession>
<dbReference type="PATRIC" id="fig|1121405.3.peg.1423"/>
<dbReference type="InterPro" id="IPR005126">
    <property type="entry name" value="NapC/NirT_cyt_c_N"/>
</dbReference>
<evidence type="ECO:0000256" key="9">
    <source>
        <dbReference type="ARBA" id="ARBA00022989"/>
    </source>
</evidence>
<evidence type="ECO:0000256" key="5">
    <source>
        <dbReference type="ARBA" id="ARBA00022617"/>
    </source>
</evidence>
<comment type="cofactor">
    <cofactor evidence="13">
        <name>heme</name>
        <dbReference type="ChEBI" id="CHEBI:30413"/>
    </cofactor>
    <text evidence="13">Binds 4 heme groups per subunit.</text>
</comment>
<feature type="binding site" description="axial binding residue" evidence="14">
    <location>
        <position position="92"/>
    </location>
    <ligand>
        <name>heme</name>
        <dbReference type="ChEBI" id="CHEBI:30413"/>
        <label>1</label>
    </ligand>
    <ligandPart>
        <name>Fe</name>
        <dbReference type="ChEBI" id="CHEBI:18248"/>
    </ligandPart>
</feature>
<feature type="binding site" description="axial binding residue" evidence="14">
    <location>
        <position position="163"/>
    </location>
    <ligand>
        <name>heme</name>
        <dbReference type="ChEBI" id="CHEBI:30413"/>
        <label>2</label>
    </ligand>
    <ligandPart>
        <name>Fe</name>
        <dbReference type="ChEBI" id="CHEBI:18248"/>
    </ligandPart>
</feature>
<name>S7TXL5_DESML</name>
<feature type="binding site" description="covalent" evidence="13">
    <location>
        <position position="38"/>
    </location>
    <ligand>
        <name>heme</name>
        <dbReference type="ChEBI" id="CHEBI:30413"/>
        <label>1</label>
    </ligand>
</feature>
<feature type="binding site" description="covalent" evidence="13">
    <location>
        <position position="154"/>
    </location>
    <ligand>
        <name>heme</name>
        <dbReference type="ChEBI" id="CHEBI:30413"/>
        <label>4</label>
    </ligand>
</feature>
<evidence type="ECO:0000256" key="6">
    <source>
        <dbReference type="ARBA" id="ARBA00022692"/>
    </source>
</evidence>
<dbReference type="PANTHER" id="PTHR30333:SF1">
    <property type="entry name" value="CYTOCHROME C-TYPE PROTEIN NAPC"/>
    <property type="match status" value="1"/>
</dbReference>
<dbReference type="EMBL" id="ATHJ01000072">
    <property type="protein sequence ID" value="EPR41806.1"/>
    <property type="molecule type" value="Genomic_DNA"/>
</dbReference>
<feature type="binding site" description="covalent" evidence="13">
    <location>
        <position position="157"/>
    </location>
    <ligand>
        <name>heme</name>
        <dbReference type="ChEBI" id="CHEBI:30413"/>
        <label>4</label>
    </ligand>
</feature>
<evidence type="ECO:0000256" key="14">
    <source>
        <dbReference type="PIRSR" id="PIRSR000013-2"/>
    </source>
</evidence>
<dbReference type="Proteomes" id="UP000014977">
    <property type="component" value="Unassembled WGS sequence"/>
</dbReference>
<feature type="binding site" description="axial binding residue" evidence="14">
    <location>
        <position position="124"/>
    </location>
    <ligand>
        <name>heme</name>
        <dbReference type="ChEBI" id="CHEBI:30413"/>
        <label>3</label>
    </ligand>
    <ligandPart>
        <name>Fe</name>
        <dbReference type="ChEBI" id="CHEBI:18248"/>
    </ligandPart>
</feature>
<comment type="PTM">
    <text evidence="12">Binds 4 heme groups per subunit.</text>
</comment>
<dbReference type="InterPro" id="IPR024717">
    <property type="entry name" value="NapC/NirT/NrfH"/>
</dbReference>
<feature type="binding site" evidence="13">
    <location>
        <position position="92"/>
    </location>
    <ligand>
        <name>a menaquinol</name>
        <dbReference type="ChEBI" id="CHEBI:18151"/>
    </ligand>
</feature>
<dbReference type="AlphaFoldDB" id="S7TXL5"/>
<dbReference type="STRING" id="897.B2D07_01600"/>
<evidence type="ECO:0000259" key="15">
    <source>
        <dbReference type="Pfam" id="PF03264"/>
    </source>
</evidence>
<dbReference type="Pfam" id="PF03264">
    <property type="entry name" value="Cytochrom_NNT"/>
    <property type="match status" value="1"/>
</dbReference>
<dbReference type="InterPro" id="IPR036280">
    <property type="entry name" value="Multihaem_cyt_sf"/>
</dbReference>
<comment type="caution">
    <text evidence="16">The sequence shown here is derived from an EMBL/GenBank/DDBJ whole genome shotgun (WGS) entry which is preliminary data.</text>
</comment>
<feature type="binding site" description="covalent" evidence="13">
    <location>
        <position position="120"/>
    </location>
    <ligand>
        <name>heme</name>
        <dbReference type="ChEBI" id="CHEBI:30413"/>
        <label>3</label>
    </ligand>
</feature>
<keyword evidence="6" id="KW-0812">Transmembrane</keyword>
<dbReference type="PANTHER" id="PTHR30333">
    <property type="entry name" value="CYTOCHROME C-TYPE PROTEIN"/>
    <property type="match status" value="1"/>
</dbReference>
<dbReference type="eggNOG" id="COG3005">
    <property type="taxonomic scope" value="Bacteria"/>
</dbReference>
<feature type="binding site" description="axial binding residue" evidence="14">
    <location>
        <position position="158"/>
    </location>
    <ligand>
        <name>heme</name>
        <dbReference type="ChEBI" id="CHEBI:30413"/>
        <label>4</label>
    </ligand>
    <ligandPart>
        <name>Fe</name>
        <dbReference type="ChEBI" id="CHEBI:18248"/>
    </ligandPart>
</feature>
<feature type="binding site" description="covalent" evidence="13">
    <location>
        <position position="123"/>
    </location>
    <ligand>
        <name>heme</name>
        <dbReference type="ChEBI" id="CHEBI:30413"/>
        <label>3</label>
    </ligand>
</feature>
<keyword evidence="8 12" id="KW-0249">Electron transport</keyword>
<dbReference type="RefSeq" id="WP_020875841.1">
    <property type="nucleotide sequence ID" value="NZ_ATHJ01000072.1"/>
</dbReference>
<feature type="domain" description="NapC/NirT cytochrome c N-terminal" evidence="15">
    <location>
        <begin position="5"/>
        <end position="164"/>
    </location>
</feature>
<organism evidence="16 17">
    <name type="scientific">Desulfococcus multivorans DSM 2059</name>
    <dbReference type="NCBI Taxonomy" id="1121405"/>
    <lineage>
        <taxon>Bacteria</taxon>
        <taxon>Pseudomonadati</taxon>
        <taxon>Thermodesulfobacteriota</taxon>
        <taxon>Desulfobacteria</taxon>
        <taxon>Desulfobacterales</taxon>
        <taxon>Desulfococcaceae</taxon>
        <taxon>Desulfococcus</taxon>
    </lineage>
</organism>